<name>A0ABR7WG76_9ACTN</name>
<dbReference type="InterPro" id="IPR018721">
    <property type="entry name" value="DUF2252"/>
</dbReference>
<comment type="caution">
    <text evidence="1">The sequence shown here is derived from an EMBL/GenBank/DDBJ whole genome shotgun (WGS) entry which is preliminary data.</text>
</comment>
<proteinExistence type="predicted"/>
<accession>A0ABR7WG76</accession>
<dbReference type="PANTHER" id="PTHR39441">
    <property type="entry name" value="DUF2252 DOMAIN-CONTAINING PROTEIN"/>
    <property type="match status" value="1"/>
</dbReference>
<reference evidence="1 2" key="1">
    <citation type="submission" date="2020-09" db="EMBL/GenBank/DDBJ databases">
        <title>Novel species in genus Gordonia.</title>
        <authorList>
            <person name="Zhang G."/>
        </authorList>
    </citation>
    <scope>NUCLEOTIDE SEQUENCE [LARGE SCALE GENOMIC DNA]</scope>
    <source>
        <strain evidence="1 2">ON-33</strain>
    </source>
</reference>
<sequence length="446" mass="49005">MPATIPELAACPEPAGRADPVRILTAQATSRVAELIPVRNARMAATPFTFYRGAAAVMTADLAATPDSGVNTQLCGDAHLSNFGLFYTPERRMIFDLNDFDETSPGPFEWDVKRLAASFVVAARYNGYDAKTSRAIAREVAKSYRKWMIASADQSTMDCWYARIDADELLAEVGSTLDTSTAARTVKGLRKARHRNSLQAVGKLCVTDDEGNLRIRSDPPLLVPIDELFPDHHADVVAERIAVRIEGYRSMLPDYVRALFDQFTVVDSARKVVGVGSVGTRSWIVLMRGRQGDPLFLQLKEAQRSVIMDHVPVQPYPNQGQRVVEGQRLLQAASDLFLGWTSGFDENDENRDLYVRQLRDGKGSIVVEALTPGEMNLYARLCGRVLAQAHARTADRLAIIDYLRSGKGFASAISDFAAAYADLNDADHAALVAAIERGDVPSNELR</sequence>
<dbReference type="Proteomes" id="UP000602395">
    <property type="component" value="Unassembled WGS sequence"/>
</dbReference>
<evidence type="ECO:0000313" key="2">
    <source>
        <dbReference type="Proteomes" id="UP000602395"/>
    </source>
</evidence>
<dbReference type="EMBL" id="JACWMS010000002">
    <property type="protein sequence ID" value="MBD1320787.1"/>
    <property type="molecule type" value="Genomic_DNA"/>
</dbReference>
<dbReference type="RefSeq" id="WP_190267368.1">
    <property type="nucleotide sequence ID" value="NZ_BAABAD010000004.1"/>
</dbReference>
<dbReference type="PANTHER" id="PTHR39441:SF1">
    <property type="entry name" value="DUF2252 DOMAIN-CONTAINING PROTEIN"/>
    <property type="match status" value="1"/>
</dbReference>
<gene>
    <name evidence="1" type="ORF">IDF66_14475</name>
</gene>
<dbReference type="Pfam" id="PF10009">
    <property type="entry name" value="DUF2252"/>
    <property type="match status" value="1"/>
</dbReference>
<keyword evidence="2" id="KW-1185">Reference proteome</keyword>
<organism evidence="1 2">
    <name type="scientific">Gordonia hankookensis</name>
    <dbReference type="NCBI Taxonomy" id="589403"/>
    <lineage>
        <taxon>Bacteria</taxon>
        <taxon>Bacillati</taxon>
        <taxon>Actinomycetota</taxon>
        <taxon>Actinomycetes</taxon>
        <taxon>Mycobacteriales</taxon>
        <taxon>Gordoniaceae</taxon>
        <taxon>Gordonia</taxon>
    </lineage>
</organism>
<protein>
    <submittedName>
        <fullName evidence="1">DUF2252 domain-containing protein</fullName>
    </submittedName>
</protein>
<evidence type="ECO:0000313" key="1">
    <source>
        <dbReference type="EMBL" id="MBD1320787.1"/>
    </source>
</evidence>